<evidence type="ECO:0000313" key="1">
    <source>
        <dbReference type="EMBL" id="MDQ0154970.1"/>
    </source>
</evidence>
<accession>A0ABT9V1Z3</accession>
<dbReference type="Pfam" id="PF13155">
    <property type="entry name" value="Toprim_2"/>
    <property type="match status" value="1"/>
</dbReference>
<dbReference type="Proteomes" id="UP001231362">
    <property type="component" value="Unassembled WGS sequence"/>
</dbReference>
<dbReference type="CDD" id="cd01029">
    <property type="entry name" value="TOPRIM_primases"/>
    <property type="match status" value="1"/>
</dbReference>
<evidence type="ECO:0000313" key="2">
    <source>
        <dbReference type="Proteomes" id="UP001231362"/>
    </source>
</evidence>
<keyword evidence="2" id="KW-1185">Reference proteome</keyword>
<dbReference type="RefSeq" id="WP_307149546.1">
    <property type="nucleotide sequence ID" value="NZ_JAUSTU010000004.1"/>
</dbReference>
<proteinExistence type="predicted"/>
<gene>
    <name evidence="1" type="ORF">J2S07_001274</name>
</gene>
<comment type="caution">
    <text evidence="1">The sequence shown here is derived from an EMBL/GenBank/DDBJ whole genome shotgun (WGS) entry which is preliminary data.</text>
</comment>
<evidence type="ECO:0008006" key="3">
    <source>
        <dbReference type="Google" id="ProtNLM"/>
    </source>
</evidence>
<sequence length="334" mass="38076">MANIKIQGQTVDVDVEQELREFNWTRPRWTSDKLIAASPFRYDNTPSFFVNLDGDYAGTWGDSGYYDDEWAKGGLVKLLAFLRNETWEEAEDYLLDAYAPRYDGESITLTLPKLKIGQPKLIELSPALLAKYSEDYAYLQSRGISEEVQRNANIRYDANSRAVVLPWFDAQNRLRNVKYRTTYGKTFWYHKGATPVRELVYGIELLSTYSQAEGLSVVLEEAEIDALSWRTVGMPAIAVGGANFTDKQAEIIKRSPITTLLLGGDNDKAGRKFAEQVTAKLRGHVELRRIEKPERFKDANEALVAGYDLRNYQSRPISSINVDKFRRSYAKILL</sequence>
<reference evidence="1 2" key="1">
    <citation type="submission" date="2023-07" db="EMBL/GenBank/DDBJ databases">
        <title>Genomic Encyclopedia of Type Strains, Phase IV (KMG-IV): sequencing the most valuable type-strain genomes for metagenomic binning, comparative biology and taxonomic classification.</title>
        <authorList>
            <person name="Goeker M."/>
        </authorList>
    </citation>
    <scope>NUCLEOTIDE SEQUENCE [LARGE SCALE GENOMIC DNA]</scope>
    <source>
        <strain evidence="1 2">DSM 23948</strain>
    </source>
</reference>
<dbReference type="EMBL" id="JAUSTU010000004">
    <property type="protein sequence ID" value="MDQ0154970.1"/>
    <property type="molecule type" value="Genomic_DNA"/>
</dbReference>
<dbReference type="InterPro" id="IPR034154">
    <property type="entry name" value="TOPRIM_DnaG/twinkle"/>
</dbReference>
<name>A0ABT9V1Z3_9BACL</name>
<organism evidence="1 2">
    <name type="scientific">Anoxybacillus andreesenii</name>
    <dbReference type="NCBI Taxonomy" id="1325932"/>
    <lineage>
        <taxon>Bacteria</taxon>
        <taxon>Bacillati</taxon>
        <taxon>Bacillota</taxon>
        <taxon>Bacilli</taxon>
        <taxon>Bacillales</taxon>
        <taxon>Anoxybacillaceae</taxon>
        <taxon>Anoxybacillus</taxon>
    </lineage>
</organism>
<dbReference type="Gene3D" id="3.40.1360.10">
    <property type="match status" value="1"/>
</dbReference>
<dbReference type="SUPFAM" id="SSF56731">
    <property type="entry name" value="DNA primase core"/>
    <property type="match status" value="1"/>
</dbReference>
<protein>
    <recommendedName>
        <fullName evidence="3">DNA primase</fullName>
    </recommendedName>
</protein>